<feature type="region of interest" description="Disordered" evidence="7">
    <location>
        <begin position="1478"/>
        <end position="1505"/>
    </location>
</feature>
<evidence type="ECO:0000256" key="2">
    <source>
        <dbReference type="ARBA" id="ARBA00022679"/>
    </source>
</evidence>
<dbReference type="EMBL" id="MU853602">
    <property type="protein sequence ID" value="KAK4142045.1"/>
    <property type="molecule type" value="Genomic_DNA"/>
</dbReference>
<dbReference type="GO" id="GO:0008094">
    <property type="term" value="F:ATP-dependent activity, acting on DNA"/>
    <property type="evidence" value="ECO:0007669"/>
    <property type="project" value="TreeGrafter"/>
</dbReference>
<feature type="region of interest" description="Disordered" evidence="7">
    <location>
        <begin position="1897"/>
        <end position="1924"/>
    </location>
</feature>
<evidence type="ECO:0000256" key="5">
    <source>
        <dbReference type="ARBA" id="ARBA00022840"/>
    </source>
</evidence>
<dbReference type="GO" id="GO:0016787">
    <property type="term" value="F:hydrolase activity"/>
    <property type="evidence" value="ECO:0007669"/>
    <property type="project" value="UniProtKB-KW"/>
</dbReference>
<evidence type="ECO:0000256" key="3">
    <source>
        <dbReference type="ARBA" id="ARBA00022741"/>
    </source>
</evidence>
<feature type="domain" description="RING-type" evidence="8">
    <location>
        <begin position="2103"/>
        <end position="2139"/>
    </location>
</feature>
<dbReference type="InterPro" id="IPR001841">
    <property type="entry name" value="Znf_RING"/>
</dbReference>
<keyword evidence="10" id="KW-1185">Reference proteome</keyword>
<keyword evidence="1" id="KW-0489">Methyltransferase</keyword>
<keyword evidence="4" id="KW-0378">Hydrolase</keyword>
<dbReference type="GO" id="GO:0006281">
    <property type="term" value="P:DNA repair"/>
    <property type="evidence" value="ECO:0007669"/>
    <property type="project" value="TreeGrafter"/>
</dbReference>
<evidence type="ECO:0000259" key="8">
    <source>
        <dbReference type="PROSITE" id="PS50089"/>
    </source>
</evidence>
<evidence type="ECO:0000256" key="7">
    <source>
        <dbReference type="SAM" id="MobiDB-lite"/>
    </source>
</evidence>
<dbReference type="InterPro" id="IPR050628">
    <property type="entry name" value="SNF2_RAD54_helicase_TF"/>
</dbReference>
<evidence type="ECO:0000256" key="6">
    <source>
        <dbReference type="PROSITE-ProRule" id="PRU00175"/>
    </source>
</evidence>
<evidence type="ECO:0000313" key="9">
    <source>
        <dbReference type="EMBL" id="KAK4142045.1"/>
    </source>
</evidence>
<dbReference type="GeneID" id="87814377"/>
<accession>A0AAN6UZP6</accession>
<dbReference type="PANTHER" id="PTHR45626:SF26">
    <property type="entry name" value="FAMILY HELICASE, PUTATIVE (AFU_ORTHOLOGUE AFUA_2G09120)-RELATED"/>
    <property type="match status" value="1"/>
</dbReference>
<dbReference type="InterPro" id="IPR027417">
    <property type="entry name" value="P-loop_NTPase"/>
</dbReference>
<dbReference type="Gene3D" id="3.40.50.300">
    <property type="entry name" value="P-loop containing nucleotide triphosphate hydrolases"/>
    <property type="match status" value="2"/>
</dbReference>
<keyword evidence="5" id="KW-0067">ATP-binding</keyword>
<dbReference type="SUPFAM" id="SSF53335">
    <property type="entry name" value="S-adenosyl-L-methionine-dependent methyltransferases"/>
    <property type="match status" value="1"/>
</dbReference>
<dbReference type="Pfam" id="PF00176">
    <property type="entry name" value="SNF2-rel_dom"/>
    <property type="match status" value="1"/>
</dbReference>
<evidence type="ECO:0000256" key="4">
    <source>
        <dbReference type="ARBA" id="ARBA00022801"/>
    </source>
</evidence>
<keyword evidence="6" id="KW-0863">Zinc-finger</keyword>
<proteinExistence type="predicted"/>
<name>A0AAN6UZP6_9PEZI</name>
<organism evidence="9 10">
    <name type="scientific">Dichotomopilus funicola</name>
    <dbReference type="NCBI Taxonomy" id="1934379"/>
    <lineage>
        <taxon>Eukaryota</taxon>
        <taxon>Fungi</taxon>
        <taxon>Dikarya</taxon>
        <taxon>Ascomycota</taxon>
        <taxon>Pezizomycotina</taxon>
        <taxon>Sordariomycetes</taxon>
        <taxon>Sordariomycetidae</taxon>
        <taxon>Sordariales</taxon>
        <taxon>Chaetomiaceae</taxon>
        <taxon>Dichotomopilus</taxon>
    </lineage>
</organism>
<dbReference type="RefSeq" id="XP_062635416.1">
    <property type="nucleotide sequence ID" value="XM_062777764.1"/>
</dbReference>
<reference evidence="9" key="1">
    <citation type="journal article" date="2023" name="Mol. Phylogenet. Evol.">
        <title>Genome-scale phylogeny and comparative genomics of the fungal order Sordariales.</title>
        <authorList>
            <person name="Hensen N."/>
            <person name="Bonometti L."/>
            <person name="Westerberg I."/>
            <person name="Brannstrom I.O."/>
            <person name="Guillou S."/>
            <person name="Cros-Aarteil S."/>
            <person name="Calhoun S."/>
            <person name="Haridas S."/>
            <person name="Kuo A."/>
            <person name="Mondo S."/>
            <person name="Pangilinan J."/>
            <person name="Riley R."/>
            <person name="LaButti K."/>
            <person name="Andreopoulos B."/>
            <person name="Lipzen A."/>
            <person name="Chen C."/>
            <person name="Yan M."/>
            <person name="Daum C."/>
            <person name="Ng V."/>
            <person name="Clum A."/>
            <person name="Steindorff A."/>
            <person name="Ohm R.A."/>
            <person name="Martin F."/>
            <person name="Silar P."/>
            <person name="Natvig D.O."/>
            <person name="Lalanne C."/>
            <person name="Gautier V."/>
            <person name="Ament-Velasquez S.L."/>
            <person name="Kruys A."/>
            <person name="Hutchinson M.I."/>
            <person name="Powell A.J."/>
            <person name="Barry K."/>
            <person name="Miller A.N."/>
            <person name="Grigoriev I.V."/>
            <person name="Debuchy R."/>
            <person name="Gladieux P."/>
            <person name="Hiltunen Thoren M."/>
            <person name="Johannesson H."/>
        </authorList>
    </citation>
    <scope>NUCLEOTIDE SEQUENCE</scope>
    <source>
        <strain evidence="9">CBS 141.50</strain>
    </source>
</reference>
<dbReference type="GO" id="GO:0005524">
    <property type="term" value="F:ATP binding"/>
    <property type="evidence" value="ECO:0007669"/>
    <property type="project" value="UniProtKB-KW"/>
</dbReference>
<dbReference type="Gene3D" id="3.40.50.150">
    <property type="entry name" value="Vaccinia Virus protein VP39"/>
    <property type="match status" value="1"/>
</dbReference>
<dbReference type="GO" id="GO:0032259">
    <property type="term" value="P:methylation"/>
    <property type="evidence" value="ECO:0007669"/>
    <property type="project" value="UniProtKB-KW"/>
</dbReference>
<feature type="compositionally biased region" description="Basic residues" evidence="7">
    <location>
        <begin position="1478"/>
        <end position="1487"/>
    </location>
</feature>
<dbReference type="InterPro" id="IPR049730">
    <property type="entry name" value="SNF2/RAD54-like_C"/>
</dbReference>
<feature type="compositionally biased region" description="Low complexity" evidence="7">
    <location>
        <begin position="1947"/>
        <end position="1959"/>
    </location>
</feature>
<dbReference type="InterPro" id="IPR029063">
    <property type="entry name" value="SAM-dependent_MTases_sf"/>
</dbReference>
<reference evidence="9" key="2">
    <citation type="submission" date="2023-05" db="EMBL/GenBank/DDBJ databases">
        <authorList>
            <consortium name="Lawrence Berkeley National Laboratory"/>
            <person name="Steindorff A."/>
            <person name="Hensen N."/>
            <person name="Bonometti L."/>
            <person name="Westerberg I."/>
            <person name="Brannstrom I.O."/>
            <person name="Guillou S."/>
            <person name="Cros-Aarteil S."/>
            <person name="Calhoun S."/>
            <person name="Haridas S."/>
            <person name="Kuo A."/>
            <person name="Mondo S."/>
            <person name="Pangilinan J."/>
            <person name="Riley R."/>
            <person name="Labutti K."/>
            <person name="Andreopoulos B."/>
            <person name="Lipzen A."/>
            <person name="Chen C."/>
            <person name="Yanf M."/>
            <person name="Daum C."/>
            <person name="Ng V."/>
            <person name="Clum A."/>
            <person name="Ohm R."/>
            <person name="Martin F."/>
            <person name="Silar P."/>
            <person name="Natvig D."/>
            <person name="Lalanne C."/>
            <person name="Gautier V."/>
            <person name="Ament-Velasquez S.L."/>
            <person name="Kruys A."/>
            <person name="Hutchinson M.I."/>
            <person name="Powell A.J."/>
            <person name="Barry K."/>
            <person name="Miller A.N."/>
            <person name="Grigoriev I.V."/>
            <person name="Debuchy R."/>
            <person name="Gladieux P."/>
            <person name="Thoren M.H."/>
            <person name="Johannesson H."/>
        </authorList>
    </citation>
    <scope>NUCLEOTIDE SEQUENCE</scope>
    <source>
        <strain evidence="9">CBS 141.50</strain>
    </source>
</reference>
<keyword evidence="2" id="KW-0808">Transferase</keyword>
<comment type="caution">
    <text evidence="9">The sequence shown here is derived from an EMBL/GenBank/DDBJ whole genome shotgun (WGS) entry which is preliminary data.</text>
</comment>
<dbReference type="PANTHER" id="PTHR45626">
    <property type="entry name" value="TRANSCRIPTION TERMINATION FACTOR 2-RELATED"/>
    <property type="match status" value="1"/>
</dbReference>
<keyword evidence="6" id="KW-0862">Zinc</keyword>
<dbReference type="GO" id="GO:0005634">
    <property type="term" value="C:nucleus"/>
    <property type="evidence" value="ECO:0007669"/>
    <property type="project" value="TreeGrafter"/>
</dbReference>
<dbReference type="CDD" id="cd18793">
    <property type="entry name" value="SF2_C_SNF"/>
    <property type="match status" value="1"/>
</dbReference>
<protein>
    <recommendedName>
        <fullName evidence="8">RING-type domain-containing protein</fullName>
    </recommendedName>
</protein>
<keyword evidence="6" id="KW-0479">Metal-binding</keyword>
<dbReference type="PROSITE" id="PS50089">
    <property type="entry name" value="ZF_RING_2"/>
    <property type="match status" value="1"/>
</dbReference>
<sequence>MFNDMIRKVDTGPLQNAPVRLTVATVCSGTDAPIFGLKFIQDALMATLRGAGFEVKHLFSCEIEPAKQGFISRNLWYFCEVFRDVLEMAEAGPGGEATTARGSKAVIPKEPIDIFFAGCSCVDYSNLNTKKPSGQVPSLDKHLKHAKSGFRTKGGDDQSPETRPKIKLEPEFIEDLKTGLCELHNLDSSGESSRTFFAALKLIADMRPKLIILENVSGAPWPMYRHDIFPKIGYAACYKRLDSKEFYLPQTRVRGYLVAVDALRLGVEKAWEVAEYWLHEIDTMKRRASAPVTAFIGASDDPGTIQARAEMETKSSSQMEWSLSWLRHAMARQKKGLRDNENPFSHKTMRNGKLINKTFPSHAWLEYWDREVPRVVDLMDIIYAAVLRHEGFDLGYKAVMVDVSQNVDRCTLLDRSHSAANRFGIIGCITPSGMPVITELMRPITGTETLALQGLPADELVISTETQGELRDLAGNAMTVTVVGATTLCLLLSIFEAGVAPNFLNQIPSAHPAHGVYVKGPGDGEETLVDGRDSNTSSVTTSDPMLCLAVAGMARLCHCYRPSGGYLICHDCGTTACSKCQGSPVHSFRPRTEGLHRSISDTQGKVQLKNTLPGSLVLRLPDAVVQHGLALAGPGPYGDALAEVLGGNPVYYVDDIKTTEVVTVCYKATHSIARMVLSDDFGLRWYIYIAPWSPHAPNLLKEPGLSQPIARGEAVFGGVSDLCWSVWIPKKVNLRLKFSNPVGHAPAPCKLNFAPGEKAADLRDPSLQAWKQTVEKAICGLYTPHPNCGTPGTRLHSRQPGRGDRTGTRKVFMMWESLSLRDPEMDHFVWTHTMRRIDAHEYREILLHAGNKDAEPSKRITGMNTNCWSLGTFHAGHAVDTHWRGYWSYPLRGTSVLPVLQDSHALEPIGHSVRVSWNTADAIVQPMCHDRDDAKLLEGFPPLAVLTATLPASFPGSAPRLSKIDAAQTGGAFYVVPHPANDAFLKMFACITNELRKTRTPAHTLDGAFRHLNGEWVSVPHCKRCAITPPKVYARPVPENGEERATKRGLIEDPQEAAEFEKHFRDLSRAVVVAARLVRSPHDMDNMDVAFRLLMQPRALVSKALAHLLPVYRTGLGGRRVVESDAATFFTTVLDFVPTAVLALKPFAKSVQPCDIRNTVGIDTEILAPGMTDMTAILPLTEPARFVREKHKLRMGQRQAVDWMLFRERAPLDFIKREIEEEVISALNIRVVGKAEWINTLPFSCRGGLMAHDIGYGKTVISLALIDYQRTYDESESLRVRQSIERAWMAVPEIREGLNIPVDHISVRRAPLRAPKQLFVHLSATLVVVPQHITKQWASEAKKFLGLVGRRVLVIGSAAKFQTVSLDELEVAEIIIVGSSAFGESLLNQLEVVTPPGLKSRKGLSGRTLEAWYRDALRHHRLLHAYYYEATQRGDWSGAARDDVVNKLEEHVLGALTAPQAAKVKGVFDKQVKDSSRKFYKKQHKAKAKDNGDGGEPSKATPKRLKWKPSSLHACTFARIFWDECSYGDDNETGYTRLFVSNAVANAKWLVSGTPKLFNLKQVCDIASVFGIHIARPEPRMPPGLPAVAKGPELTPMSKSEQFYVLSSGLKSTALVEERHQQAESFVSAYFRANTLEGEVDIPSTEHVVPVHLGTMDSVHYYMLTQEFLDADGDYTALAPHSRSAVKLAPGDAPSKDSPLNARVLLALLACSVCERTSELPKLQAAIEKRIADLSGQAKLLWDKLMWLWAWIRKLKGSHLELRAKGYVAQVKGLCEHMTLALGGPEDRSFDHVGGKEAFVLQARTIARPSTLVDDKRPVIETWLPHFYKGWAENYAHEKALYTWADFFRIDNPAQFLKDASDDQVRQLAMDLACIKYKINPEASSYNPHFTDLGLGGHDLHPETRVNPPPGDVKDRPSADYSTIDHAPRDRLERFIMQYLKKKAEHAAQSSKQASAQSSGRDLEQQVVPRGRSGGGKGFYTSQLLVANVKFNQGTSVTELKRLLDGHLHGTLDHTQYRDGRAPPSLSRKLDRAIGAFGTSFKTQVDATRQEMKLTMVQLAKTMEDLKAYMTEARFGPEYAALTADDTDANGGSLEDRIQLRTCSACNRKLTSATESFLVVACGHFLCKTCKTNGDFNCPATGCGAFIRKRPVLQCSGIPPSSLSEPRTKTDAILDILRDRVPTNEYVVIFAQYQTFLRVLARALTAANIEFRDLATVDNDKVATHLEEFKEGKGPRILLLDIDNETSAGSNLTIANHVIFANSFVHQDVEYQARTMRQAKGRCVRTGQSKMVHIYHVISRGTIEDATLRQHAEHSPGVAAYVRENPLPLWMEE</sequence>
<keyword evidence="3" id="KW-0547">Nucleotide-binding</keyword>
<dbReference type="GO" id="GO:0008270">
    <property type="term" value="F:zinc ion binding"/>
    <property type="evidence" value="ECO:0007669"/>
    <property type="project" value="UniProtKB-KW"/>
</dbReference>
<feature type="region of interest" description="Disordered" evidence="7">
    <location>
        <begin position="1946"/>
        <end position="1975"/>
    </location>
</feature>
<dbReference type="Pfam" id="PF00145">
    <property type="entry name" value="DNA_methylase"/>
    <property type="match status" value="1"/>
</dbReference>
<dbReference type="InterPro" id="IPR001525">
    <property type="entry name" value="C5_MeTfrase"/>
</dbReference>
<dbReference type="Proteomes" id="UP001302676">
    <property type="component" value="Unassembled WGS sequence"/>
</dbReference>
<gene>
    <name evidence="9" type="ORF">C8A04DRAFT_13559</name>
</gene>
<dbReference type="GO" id="GO:0008168">
    <property type="term" value="F:methyltransferase activity"/>
    <property type="evidence" value="ECO:0007669"/>
    <property type="project" value="UniProtKB-KW"/>
</dbReference>
<evidence type="ECO:0000256" key="1">
    <source>
        <dbReference type="ARBA" id="ARBA00022603"/>
    </source>
</evidence>
<dbReference type="InterPro" id="IPR000330">
    <property type="entry name" value="SNF2_N"/>
</dbReference>
<evidence type="ECO:0000313" key="10">
    <source>
        <dbReference type="Proteomes" id="UP001302676"/>
    </source>
</evidence>
<dbReference type="SUPFAM" id="SSF52540">
    <property type="entry name" value="P-loop containing nucleoside triphosphate hydrolases"/>
    <property type="match status" value="2"/>
</dbReference>